<dbReference type="SUPFAM" id="SSF63520">
    <property type="entry name" value="PTS-regulatory domain, PRD"/>
    <property type="match status" value="1"/>
</dbReference>
<dbReference type="PANTHER" id="PTHR30185">
    <property type="entry name" value="CRYPTIC BETA-GLUCOSIDE BGL OPERON ANTITERMINATOR"/>
    <property type="match status" value="1"/>
</dbReference>
<keyword evidence="1" id="KW-0677">Repeat</keyword>
<dbReference type="STRING" id="322505.SAMN04487836_10334"/>
<evidence type="ECO:0000256" key="3">
    <source>
        <dbReference type="ARBA" id="ARBA00023163"/>
    </source>
</evidence>
<organism evidence="5 6">
    <name type="scientific">Sharpea azabuensis</name>
    <dbReference type="NCBI Taxonomy" id="322505"/>
    <lineage>
        <taxon>Bacteria</taxon>
        <taxon>Bacillati</taxon>
        <taxon>Bacillota</taxon>
        <taxon>Erysipelotrichia</taxon>
        <taxon>Erysipelotrichales</taxon>
        <taxon>Coprobacillaceae</taxon>
        <taxon>Sharpea</taxon>
    </lineage>
</organism>
<dbReference type="Gene3D" id="1.10.10.10">
    <property type="entry name" value="Winged helix-like DNA-binding domain superfamily/Winged helix DNA-binding domain"/>
    <property type="match status" value="2"/>
</dbReference>
<evidence type="ECO:0000256" key="1">
    <source>
        <dbReference type="ARBA" id="ARBA00022737"/>
    </source>
</evidence>
<dbReference type="GO" id="GO:0006355">
    <property type="term" value="P:regulation of DNA-templated transcription"/>
    <property type="evidence" value="ECO:0007669"/>
    <property type="project" value="InterPro"/>
</dbReference>
<dbReference type="EMBL" id="FNYK01000044">
    <property type="protein sequence ID" value="SEJ01059.1"/>
    <property type="molecule type" value="Genomic_DNA"/>
</dbReference>
<dbReference type="Pfam" id="PF08279">
    <property type="entry name" value="HTH_11"/>
    <property type="match status" value="2"/>
</dbReference>
<dbReference type="Gene3D" id="3.40.50.2300">
    <property type="match status" value="1"/>
</dbReference>
<dbReference type="InterPro" id="IPR016152">
    <property type="entry name" value="PTrfase/Anion_transptr"/>
</dbReference>
<accession>A0A1H6V8U3</accession>
<evidence type="ECO:0000256" key="2">
    <source>
        <dbReference type="ARBA" id="ARBA00023015"/>
    </source>
</evidence>
<dbReference type="Gene3D" id="1.10.1790.10">
    <property type="entry name" value="PRD domain"/>
    <property type="match status" value="1"/>
</dbReference>
<dbReference type="eggNOG" id="COG3711">
    <property type="taxonomic scope" value="Bacteria"/>
</dbReference>
<dbReference type="InterPro" id="IPR011608">
    <property type="entry name" value="PRD"/>
</dbReference>
<dbReference type="Proteomes" id="UP000183028">
    <property type="component" value="Unassembled WGS sequence"/>
</dbReference>
<keyword evidence="2" id="KW-0805">Transcription regulation</keyword>
<dbReference type="SUPFAM" id="SSF55804">
    <property type="entry name" value="Phoshotransferase/anion transport protein"/>
    <property type="match status" value="1"/>
</dbReference>
<evidence type="ECO:0000313" key="6">
    <source>
        <dbReference type="Proteomes" id="UP000183028"/>
    </source>
</evidence>
<dbReference type="InterPro" id="IPR013196">
    <property type="entry name" value="HTH_11"/>
</dbReference>
<protein>
    <submittedName>
        <fullName evidence="5">Transcriptional antiterminator</fullName>
    </submittedName>
</protein>
<dbReference type="RefSeq" id="WP_074732423.1">
    <property type="nucleotide sequence ID" value="NZ_FNYK01000044.1"/>
</dbReference>
<dbReference type="PROSITE" id="PS51372">
    <property type="entry name" value="PRD_2"/>
    <property type="match status" value="1"/>
</dbReference>
<dbReference type="InterPro" id="IPR036388">
    <property type="entry name" value="WH-like_DNA-bd_sf"/>
</dbReference>
<dbReference type="InterPro" id="IPR036634">
    <property type="entry name" value="PRD_sf"/>
</dbReference>
<dbReference type="AlphaFoldDB" id="A0A1H6V8U3"/>
<gene>
    <name evidence="5" type="ORF">SAMN04487834_104411</name>
</gene>
<dbReference type="InterPro" id="IPR036390">
    <property type="entry name" value="WH_DNA-bd_sf"/>
</dbReference>
<feature type="domain" description="PRD" evidence="4">
    <location>
        <begin position="291"/>
        <end position="397"/>
    </location>
</feature>
<evidence type="ECO:0000259" key="4">
    <source>
        <dbReference type="PROSITE" id="PS51372"/>
    </source>
</evidence>
<keyword evidence="3" id="KW-0804">Transcription</keyword>
<dbReference type="Pfam" id="PF00874">
    <property type="entry name" value="PRD"/>
    <property type="match status" value="1"/>
</dbReference>
<dbReference type="PANTHER" id="PTHR30185:SF18">
    <property type="entry name" value="TRANSCRIPTIONAL REGULATOR MTLR"/>
    <property type="match status" value="1"/>
</dbReference>
<dbReference type="InterPro" id="IPR050661">
    <property type="entry name" value="BglG_antiterminators"/>
</dbReference>
<dbReference type="OrthoDB" id="9776005at2"/>
<proteinExistence type="predicted"/>
<sequence>MKLKSNELKIIQLLLSADSYLSSYEIASSTGISRRKVRDEMKIVKDILATLHLNLLSKTSSGYYIEGKSSKNLAELENIINKNDRNDDNVIPTLPYERTNYILIRLINSKDYIKLDTLADELLVSRATIVNDFIGLKKEIKKYHITITQKPKYGVIMEGPEEGKRAIIVDQSFRNMSISNMYFDFIDCLFQSSDKVIIDIIKAHQINISDISLIDFLIGFSTCISRVSKGFMINHPVEQFSHFENRPEYYAVLDLAQYSREHFETILPEYEIQRLTIQLICKRSTKGITSASHPEIIAIENEILHEIESQTCITFHDAKFLNTLQICIEYTLMRQKYNEKIRTPLYIDIQYDCPLAYYLAKIVSSIIKKHTRRDISSSELTNFALLFNNSIDNKKLIQKKALFINCMREPVRTFVYDYVDKELHSLISITKSIHYFEIDQENLDDYDLILSTAPIHKSLPIPVISISYLITQDDIIRIKSYLSYLFNDKQFIYYFHPAFYQRHVQVKTMKGLASTFYSSIKKVYHHLDESKKNDMMNTNLLSIHTFNKSIALIRLSRPLNANNIVAMVICEQPITIQENTFQIAFLISSAESHNTMYNTLFSALKNTSEKKEDMDKLLLQPSYPEFLKIILNNSYITTPNKI</sequence>
<evidence type="ECO:0000313" key="5">
    <source>
        <dbReference type="EMBL" id="SEJ01059.1"/>
    </source>
</evidence>
<name>A0A1H6V8U3_9FIRM</name>
<dbReference type="SUPFAM" id="SSF46785">
    <property type="entry name" value="Winged helix' DNA-binding domain"/>
    <property type="match status" value="1"/>
</dbReference>
<keyword evidence="6" id="KW-1185">Reference proteome</keyword>
<reference evidence="6" key="1">
    <citation type="submission" date="2016-10" db="EMBL/GenBank/DDBJ databases">
        <authorList>
            <person name="Varghese N."/>
            <person name="Submissions S."/>
        </authorList>
    </citation>
    <scope>NUCLEOTIDE SEQUENCE [LARGE SCALE GENOMIC DNA]</scope>
    <source>
        <strain evidence="6">DSM 20406</strain>
    </source>
</reference>